<dbReference type="EMBL" id="CP089982">
    <property type="protein sequence ID" value="WXA96536.1"/>
    <property type="molecule type" value="Genomic_DNA"/>
</dbReference>
<dbReference type="InterPro" id="IPR011042">
    <property type="entry name" value="6-blade_b-propeller_TolB-like"/>
</dbReference>
<gene>
    <name evidence="1" type="ORF">LZC95_06740</name>
</gene>
<accession>A0ABZ2KD48</accession>
<organism evidence="1 2">
    <name type="scientific">Pendulispora brunnea</name>
    <dbReference type="NCBI Taxonomy" id="2905690"/>
    <lineage>
        <taxon>Bacteria</taxon>
        <taxon>Pseudomonadati</taxon>
        <taxon>Myxococcota</taxon>
        <taxon>Myxococcia</taxon>
        <taxon>Myxococcales</taxon>
        <taxon>Sorangiineae</taxon>
        <taxon>Pendulisporaceae</taxon>
        <taxon>Pendulispora</taxon>
    </lineage>
</organism>
<proteinExistence type="predicted"/>
<sequence length="392" mass="42590">MPNARLAYLADRQVHLLFDDGETEILSSAFVEDVRRREASIDRKTSWKTQGTGARFMGAAALWDDAQGKREPAFFVALSRGRRPGELLYAVTTGVVSGIFAYDVATKGETRLVHGTDGVALSMATSDDHRVVAMTRSQKNGSCNVAVMRDDGGEVALVTDGDTVDGAPSWVPVGPEVTAGRHQLVYQSSGVGRDETGMLAGLGPSEIHLLDAEHAKLRTLVAHPDFDYLSPRMMQDGTLFAIRRPYHRGPAAPNAGEMLRDGLVAPLRLMYAGFRYLDYFTMRYTGKPMSTLGNTRGRQVDARRLHERQNLASAGEVGQPDELPRAPREWALVRRTPHGDETVVAESVAGYDFERNGALLLTDGAAITRVAPDGQCAKLADAPRVTTLVSLV</sequence>
<name>A0ABZ2KD48_9BACT</name>
<protein>
    <submittedName>
        <fullName evidence="1">Uncharacterized protein</fullName>
    </submittedName>
</protein>
<dbReference type="SUPFAM" id="SSF82171">
    <property type="entry name" value="DPP6 N-terminal domain-like"/>
    <property type="match status" value="1"/>
</dbReference>
<evidence type="ECO:0000313" key="2">
    <source>
        <dbReference type="Proteomes" id="UP001379533"/>
    </source>
</evidence>
<dbReference type="Gene3D" id="2.120.10.30">
    <property type="entry name" value="TolB, C-terminal domain"/>
    <property type="match status" value="1"/>
</dbReference>
<dbReference type="RefSeq" id="WP_394847152.1">
    <property type="nucleotide sequence ID" value="NZ_CP089982.1"/>
</dbReference>
<reference evidence="1 2" key="1">
    <citation type="submission" date="2021-12" db="EMBL/GenBank/DDBJ databases">
        <title>Discovery of the Pendulisporaceae a myxobacterial family with distinct sporulation behavior and unique specialized metabolism.</title>
        <authorList>
            <person name="Garcia R."/>
            <person name="Popoff A."/>
            <person name="Bader C.D."/>
            <person name="Loehr J."/>
            <person name="Walesch S."/>
            <person name="Walt C."/>
            <person name="Boldt J."/>
            <person name="Bunk B."/>
            <person name="Haeckl F.J.F.P.J."/>
            <person name="Gunesch A.P."/>
            <person name="Birkelbach J."/>
            <person name="Nuebel U."/>
            <person name="Pietschmann T."/>
            <person name="Bach T."/>
            <person name="Mueller R."/>
        </authorList>
    </citation>
    <scope>NUCLEOTIDE SEQUENCE [LARGE SCALE GENOMIC DNA]</scope>
    <source>
        <strain evidence="1 2">MSr12523</strain>
    </source>
</reference>
<evidence type="ECO:0000313" key="1">
    <source>
        <dbReference type="EMBL" id="WXA96536.1"/>
    </source>
</evidence>
<dbReference type="Proteomes" id="UP001379533">
    <property type="component" value="Chromosome"/>
</dbReference>
<keyword evidence="2" id="KW-1185">Reference proteome</keyword>